<evidence type="ECO:0000313" key="1">
    <source>
        <dbReference type="Ensembl" id="ENSSAUP00010018139.1"/>
    </source>
</evidence>
<reference evidence="1" key="3">
    <citation type="submission" date="2025-09" db="UniProtKB">
        <authorList>
            <consortium name="Ensembl"/>
        </authorList>
    </citation>
    <scope>IDENTIFICATION</scope>
</reference>
<keyword evidence="2" id="KW-1185">Reference proteome</keyword>
<dbReference type="InterPro" id="IPR011009">
    <property type="entry name" value="Kinase-like_dom_sf"/>
</dbReference>
<dbReference type="GeneTree" id="ENSGT00940000154089"/>
<proteinExistence type="predicted"/>
<dbReference type="Ensembl" id="ENSSAUT00010019161.1">
    <property type="protein sequence ID" value="ENSSAUP00010018139.1"/>
    <property type="gene ID" value="ENSSAUG00010008143.1"/>
</dbReference>
<sequence>ISRSTFTDKADAPVKLCDFGFAKIDQGDLMTPQFTPYYVAPQVLEAQRRHQKEKSGIIPTSPTPYTYNKVRLKSVILQIYFNGVFQDCASFHTDFTSEFTL</sequence>
<organism evidence="1 2">
    <name type="scientific">Sparus aurata</name>
    <name type="common">Gilthead sea bream</name>
    <dbReference type="NCBI Taxonomy" id="8175"/>
    <lineage>
        <taxon>Eukaryota</taxon>
        <taxon>Metazoa</taxon>
        <taxon>Chordata</taxon>
        <taxon>Craniata</taxon>
        <taxon>Vertebrata</taxon>
        <taxon>Euteleostomi</taxon>
        <taxon>Actinopterygii</taxon>
        <taxon>Neopterygii</taxon>
        <taxon>Teleostei</taxon>
        <taxon>Neoteleostei</taxon>
        <taxon>Acanthomorphata</taxon>
        <taxon>Eupercaria</taxon>
        <taxon>Spariformes</taxon>
        <taxon>Sparidae</taxon>
        <taxon>Sparus</taxon>
    </lineage>
</organism>
<dbReference type="Gene3D" id="1.10.510.10">
    <property type="entry name" value="Transferase(Phosphotransferase) domain 1"/>
    <property type="match status" value="1"/>
</dbReference>
<reference evidence="1" key="2">
    <citation type="submission" date="2025-08" db="UniProtKB">
        <authorList>
            <consortium name="Ensembl"/>
        </authorList>
    </citation>
    <scope>IDENTIFICATION</scope>
</reference>
<reference evidence="1" key="1">
    <citation type="submission" date="2021-04" db="EMBL/GenBank/DDBJ databases">
        <authorList>
            <consortium name="Wellcome Sanger Institute Data Sharing"/>
        </authorList>
    </citation>
    <scope>NUCLEOTIDE SEQUENCE [LARGE SCALE GENOMIC DNA]</scope>
</reference>
<accession>A0A671UVU8</accession>
<dbReference type="SUPFAM" id="SSF56112">
    <property type="entry name" value="Protein kinase-like (PK-like)"/>
    <property type="match status" value="1"/>
</dbReference>
<protein>
    <submittedName>
        <fullName evidence="1">MAPK activated protein kinase 5</fullName>
    </submittedName>
</protein>
<name>A0A671UVU8_SPAAU</name>
<dbReference type="Proteomes" id="UP000472265">
    <property type="component" value="Chromosome 5"/>
</dbReference>
<evidence type="ECO:0000313" key="2">
    <source>
        <dbReference type="Proteomes" id="UP000472265"/>
    </source>
</evidence>
<dbReference type="AlphaFoldDB" id="A0A671UVU8"/>
<gene>
    <name evidence="1" type="primary">MAPKAPK5</name>
    <name evidence="1" type="synonym">mapkapk5</name>
</gene>